<name>A0A3A3G5H0_9BURK</name>
<comment type="caution">
    <text evidence="1">The sequence shown here is derived from an EMBL/GenBank/DDBJ whole genome shotgun (WGS) entry which is preliminary data.</text>
</comment>
<evidence type="ECO:0000313" key="2">
    <source>
        <dbReference type="Proteomes" id="UP000265955"/>
    </source>
</evidence>
<dbReference type="AlphaFoldDB" id="A0A3A3G5H0"/>
<proteinExistence type="predicted"/>
<dbReference type="InterPro" id="IPR013078">
    <property type="entry name" value="His_Pase_superF_clade-1"/>
</dbReference>
<dbReference type="SUPFAM" id="SSF53254">
    <property type="entry name" value="Phosphoglycerate mutase-like"/>
    <property type="match status" value="1"/>
</dbReference>
<evidence type="ECO:0000313" key="1">
    <source>
        <dbReference type="EMBL" id="RJF95430.1"/>
    </source>
</evidence>
<dbReference type="EMBL" id="QYUO01000002">
    <property type="protein sequence ID" value="RJF95430.1"/>
    <property type="molecule type" value="Genomic_DNA"/>
</dbReference>
<dbReference type="Pfam" id="PF00300">
    <property type="entry name" value="His_Phos_1"/>
    <property type="match status" value="1"/>
</dbReference>
<keyword evidence="2" id="KW-1185">Reference proteome</keyword>
<reference evidence="2" key="1">
    <citation type="submission" date="2018-09" db="EMBL/GenBank/DDBJ databases">
        <authorList>
            <person name="Zhu H."/>
        </authorList>
    </citation>
    <scope>NUCLEOTIDE SEQUENCE [LARGE SCALE GENOMIC DNA]</scope>
    <source>
        <strain evidence="2">K1R23-30</strain>
    </source>
</reference>
<dbReference type="InterPro" id="IPR029033">
    <property type="entry name" value="His_PPase_superfam"/>
</dbReference>
<dbReference type="Proteomes" id="UP000265955">
    <property type="component" value="Unassembled WGS sequence"/>
</dbReference>
<sequence length="141" mass="15498">MTCLFAYAISRLSVLCQSAISVLFQKYHKIVGQSIEYCPTICFNGLDLIGTIFLVRHGLLTLAVRCGPGSSAIVFTSGGPIAAICQHLLGVPDDRIASLHFPLRNASVTKLLFQPDRLSLSYFNNVAHLDITARRDVLTYR</sequence>
<protein>
    <submittedName>
        <fullName evidence="1">Uncharacterized protein</fullName>
    </submittedName>
</protein>
<organism evidence="1 2">
    <name type="scientific">Noviherbaspirillum saxi</name>
    <dbReference type="NCBI Taxonomy" id="2320863"/>
    <lineage>
        <taxon>Bacteria</taxon>
        <taxon>Pseudomonadati</taxon>
        <taxon>Pseudomonadota</taxon>
        <taxon>Betaproteobacteria</taxon>
        <taxon>Burkholderiales</taxon>
        <taxon>Oxalobacteraceae</taxon>
        <taxon>Noviherbaspirillum</taxon>
    </lineage>
</organism>
<accession>A0A3A3G5H0</accession>
<gene>
    <name evidence="1" type="ORF">D3871_18635</name>
</gene>
<dbReference type="Gene3D" id="3.40.50.1240">
    <property type="entry name" value="Phosphoglycerate mutase-like"/>
    <property type="match status" value="1"/>
</dbReference>